<sequence length="211" mass="23263">MAPVPLPARTAGLPFTDKVNLPAVPNDPPSTKDVLDAIAYGQQAEVSKTAPPWFARAMEDQVKKIIEKVNDNTSKKVSELRTELVGKIDAVRGDIDAVRGELKARLDALARQVNILRIVTAKSYNGSLGNGAASNFQIVPFPNGRNPADNDNKTPTPLIHLKAITELSWAELREYCRGHYPAKEYHREDRAAERAEREDDIRRAIGCSTIL</sequence>
<dbReference type="AlphaFoldDB" id="A0AAD6UN87"/>
<organism evidence="3 4">
    <name type="scientific">Mycena pura</name>
    <dbReference type="NCBI Taxonomy" id="153505"/>
    <lineage>
        <taxon>Eukaryota</taxon>
        <taxon>Fungi</taxon>
        <taxon>Dikarya</taxon>
        <taxon>Basidiomycota</taxon>
        <taxon>Agaricomycotina</taxon>
        <taxon>Agaricomycetes</taxon>
        <taxon>Agaricomycetidae</taxon>
        <taxon>Agaricales</taxon>
        <taxon>Marasmiineae</taxon>
        <taxon>Mycenaceae</taxon>
        <taxon>Mycena</taxon>
    </lineage>
</organism>
<feature type="domain" description="Mug135-like C-terminal" evidence="2">
    <location>
        <begin position="123"/>
        <end position="208"/>
    </location>
</feature>
<proteinExistence type="inferred from homology"/>
<comment type="similarity">
    <text evidence="1">Belongs to the UPF0612 family.</text>
</comment>
<dbReference type="Pfam" id="PF08593">
    <property type="entry name" value="Mug135_C"/>
    <property type="match status" value="1"/>
</dbReference>
<evidence type="ECO:0000313" key="4">
    <source>
        <dbReference type="Proteomes" id="UP001219525"/>
    </source>
</evidence>
<name>A0AAD6UN87_9AGAR</name>
<comment type="caution">
    <text evidence="3">The sequence shown here is derived from an EMBL/GenBank/DDBJ whole genome shotgun (WGS) entry which is preliminary data.</text>
</comment>
<gene>
    <name evidence="3" type="ORF">GGX14DRAFT_580823</name>
</gene>
<dbReference type="EMBL" id="JARJCW010000183">
    <property type="protein sequence ID" value="KAJ7189299.1"/>
    <property type="molecule type" value="Genomic_DNA"/>
</dbReference>
<accession>A0AAD6UN87</accession>
<evidence type="ECO:0000256" key="1">
    <source>
        <dbReference type="ARBA" id="ARBA00005788"/>
    </source>
</evidence>
<dbReference type="InterPro" id="IPR013902">
    <property type="entry name" value="Mug135-like_C"/>
</dbReference>
<evidence type="ECO:0000259" key="2">
    <source>
        <dbReference type="Pfam" id="PF08593"/>
    </source>
</evidence>
<evidence type="ECO:0000313" key="3">
    <source>
        <dbReference type="EMBL" id="KAJ7189299.1"/>
    </source>
</evidence>
<protein>
    <recommendedName>
        <fullName evidence="2">Mug135-like C-terminal domain-containing protein</fullName>
    </recommendedName>
</protein>
<reference evidence="3" key="1">
    <citation type="submission" date="2023-03" db="EMBL/GenBank/DDBJ databases">
        <title>Massive genome expansion in bonnet fungi (Mycena s.s.) driven by repeated elements and novel gene families across ecological guilds.</title>
        <authorList>
            <consortium name="Lawrence Berkeley National Laboratory"/>
            <person name="Harder C.B."/>
            <person name="Miyauchi S."/>
            <person name="Viragh M."/>
            <person name="Kuo A."/>
            <person name="Thoen E."/>
            <person name="Andreopoulos B."/>
            <person name="Lu D."/>
            <person name="Skrede I."/>
            <person name="Drula E."/>
            <person name="Henrissat B."/>
            <person name="Morin E."/>
            <person name="Kohler A."/>
            <person name="Barry K."/>
            <person name="LaButti K."/>
            <person name="Morin E."/>
            <person name="Salamov A."/>
            <person name="Lipzen A."/>
            <person name="Mereny Z."/>
            <person name="Hegedus B."/>
            <person name="Baldrian P."/>
            <person name="Stursova M."/>
            <person name="Weitz H."/>
            <person name="Taylor A."/>
            <person name="Grigoriev I.V."/>
            <person name="Nagy L.G."/>
            <person name="Martin F."/>
            <person name="Kauserud H."/>
        </authorList>
    </citation>
    <scope>NUCLEOTIDE SEQUENCE</scope>
    <source>
        <strain evidence="3">9144</strain>
    </source>
</reference>
<keyword evidence="4" id="KW-1185">Reference proteome</keyword>
<dbReference type="Proteomes" id="UP001219525">
    <property type="component" value="Unassembled WGS sequence"/>
</dbReference>